<keyword evidence="2" id="KW-1185">Reference proteome</keyword>
<name>A0A4Q7PAM0_9BACT</name>
<dbReference type="Proteomes" id="UP000292209">
    <property type="component" value="Unassembled WGS sequence"/>
</dbReference>
<organism evidence="1 2">
    <name type="scientific">Cecembia calidifontis</name>
    <dbReference type="NCBI Taxonomy" id="1187080"/>
    <lineage>
        <taxon>Bacteria</taxon>
        <taxon>Pseudomonadati</taxon>
        <taxon>Bacteroidota</taxon>
        <taxon>Cytophagia</taxon>
        <taxon>Cytophagales</taxon>
        <taxon>Cyclobacteriaceae</taxon>
        <taxon>Cecembia</taxon>
    </lineage>
</organism>
<proteinExistence type="predicted"/>
<sequence length="384" mass="44483">MMIQTVFYIFAIMLLACSTFSEEKTRLHSTSIYKKEKLPVYIPFSFKIDPMKRLLLVNFEKDPDSLYIGLEPQYFNDPINGKGLLVIAWRRDMKIDVYHEASLSPDPSKFDIAGNGLGEMHEVDFKRKIFEIQENGVRADIIFSDKMDRPVEIFIAEAHPKKRKPFGLLAPMGEAATHPSAMPLILLHDFYFVRRRHTDYHVNINGKAHKLDKLPIPMDGTWMLFARYSPDPFIVTFNPTYTGKLEPTKVSDDRLIWQRNGDAMELKQARAIGDKHQIELTFSPAFPQFNFLKEGTDIRGKFEIKSSERTGRITGTYQVTCSHDGVQIELRPEGGWHPKTDKLSLKFLYSVAKTFKNWPKSYVWSSKLKFKDGAWEMDSSWKRI</sequence>
<protein>
    <submittedName>
        <fullName evidence="1">Uncharacterized protein</fullName>
    </submittedName>
</protein>
<comment type="caution">
    <text evidence="1">The sequence shown here is derived from an EMBL/GenBank/DDBJ whole genome shotgun (WGS) entry which is preliminary data.</text>
</comment>
<evidence type="ECO:0000313" key="2">
    <source>
        <dbReference type="Proteomes" id="UP000292209"/>
    </source>
</evidence>
<dbReference type="EMBL" id="SGXG01000001">
    <property type="protein sequence ID" value="RZS97274.1"/>
    <property type="molecule type" value="Genomic_DNA"/>
</dbReference>
<dbReference type="AlphaFoldDB" id="A0A4Q7PAM0"/>
<reference evidence="1 2" key="1">
    <citation type="submission" date="2019-02" db="EMBL/GenBank/DDBJ databases">
        <title>Genomic Encyclopedia of Archaeal and Bacterial Type Strains, Phase II (KMG-II): from individual species to whole genera.</title>
        <authorList>
            <person name="Goeker M."/>
        </authorList>
    </citation>
    <scope>NUCLEOTIDE SEQUENCE [LARGE SCALE GENOMIC DNA]</scope>
    <source>
        <strain evidence="1 2">DSM 21411</strain>
    </source>
</reference>
<gene>
    <name evidence="1" type="ORF">BC751_2878</name>
</gene>
<evidence type="ECO:0000313" key="1">
    <source>
        <dbReference type="EMBL" id="RZS97274.1"/>
    </source>
</evidence>
<accession>A0A4Q7PAM0</accession>